<accession>A0A2R8C0C6</accession>
<keyword evidence="2" id="KW-0862">Zinc</keyword>
<evidence type="ECO:0000313" key="4">
    <source>
        <dbReference type="EMBL" id="SPJ25829.1"/>
    </source>
</evidence>
<reference evidence="4 5" key="1">
    <citation type="submission" date="2018-03" db="EMBL/GenBank/DDBJ databases">
        <authorList>
            <person name="Keele B.F."/>
        </authorList>
    </citation>
    <scope>NUCLEOTIDE SEQUENCE [LARGE SCALE GENOMIC DNA]</scope>
    <source>
        <strain evidence="4 5">CECT 8504</strain>
    </source>
</reference>
<dbReference type="GO" id="GO:0046872">
    <property type="term" value="F:metal ion binding"/>
    <property type="evidence" value="ECO:0007669"/>
    <property type="project" value="UniProtKB-KW"/>
</dbReference>
<dbReference type="PANTHER" id="PTHR34217">
    <property type="entry name" value="METAL-DEPENDENT CARBOXYPEPTIDASE"/>
    <property type="match status" value="1"/>
</dbReference>
<dbReference type="OrthoDB" id="9772308at2"/>
<evidence type="ECO:0000313" key="5">
    <source>
        <dbReference type="Proteomes" id="UP000244912"/>
    </source>
</evidence>
<dbReference type="PROSITE" id="PS52034">
    <property type="entry name" value="PEPTIDASE_M32"/>
    <property type="match status" value="1"/>
</dbReference>
<keyword evidence="1" id="KW-0482">Metalloprotease</keyword>
<comment type="function">
    <text evidence="1">Broad specificity carboxypetidase that releases amino acids sequentially from the C-terminus, including neutral, aromatic, polar and basic residues.</text>
</comment>
<dbReference type="Gene3D" id="1.10.1370.30">
    <property type="match status" value="1"/>
</dbReference>
<dbReference type="EC" id="3.4.17.19" evidence="1"/>
<feature type="binding site" evidence="2">
    <location>
        <position position="266"/>
    </location>
    <ligand>
        <name>Zn(2+)</name>
        <dbReference type="ChEBI" id="CHEBI:29105"/>
        <note>catalytic</note>
    </ligand>
</feature>
<organism evidence="4 5">
    <name type="scientific">Palleronia abyssalis</name>
    <dbReference type="NCBI Taxonomy" id="1501240"/>
    <lineage>
        <taxon>Bacteria</taxon>
        <taxon>Pseudomonadati</taxon>
        <taxon>Pseudomonadota</taxon>
        <taxon>Alphaproteobacteria</taxon>
        <taxon>Rhodobacterales</taxon>
        <taxon>Roseobacteraceae</taxon>
        <taxon>Palleronia</taxon>
    </lineage>
</organism>
<dbReference type="AlphaFoldDB" id="A0A2R8C0C6"/>
<dbReference type="Proteomes" id="UP000244912">
    <property type="component" value="Unassembled WGS sequence"/>
</dbReference>
<dbReference type="RefSeq" id="WP_108895551.1">
    <property type="nucleotide sequence ID" value="NZ_ONZF01000011.1"/>
</dbReference>
<gene>
    <name evidence="4" type="primary">ypwA</name>
    <name evidence="4" type="ORF">PAA8504_03681</name>
</gene>
<keyword evidence="5" id="KW-1185">Reference proteome</keyword>
<dbReference type="Pfam" id="PF02074">
    <property type="entry name" value="Peptidase_M32"/>
    <property type="match status" value="1"/>
</dbReference>
<comment type="catalytic activity">
    <reaction evidence="1">
        <text>Release of a C-terminal amino acid with broad specificity, except for -Pro.</text>
        <dbReference type="EC" id="3.4.17.19"/>
    </reaction>
</comment>
<dbReference type="GO" id="GO:0006508">
    <property type="term" value="P:proteolysis"/>
    <property type="evidence" value="ECO:0007669"/>
    <property type="project" value="UniProtKB-UniRule"/>
</dbReference>
<name>A0A2R8C0C6_9RHOB</name>
<protein>
    <recommendedName>
        <fullName evidence="1">Metal-dependent carboxypeptidase</fullName>
        <ecNumber evidence="1">3.4.17.19</ecNumber>
    </recommendedName>
</protein>
<evidence type="ECO:0000256" key="3">
    <source>
        <dbReference type="PIRSR" id="PIRSR006615-2"/>
    </source>
</evidence>
<keyword evidence="1 2" id="KW-0479">Metal-binding</keyword>
<comment type="cofactor">
    <cofactor evidence="2">
        <name>Zn(2+)</name>
        <dbReference type="ChEBI" id="CHEBI:29105"/>
    </cofactor>
    <text evidence="2">Binds 1 zinc ion per subunit.</text>
</comment>
<sequence length="509" mass="57307">MSLNQLLTLSGQVNDLLNASSILSWDARTMMPKGGSETRSKQLATLTVAARDLLCSDQMKHALDGAEKDVAGRDDEDPQARMVAQVREAITYHERIPAELLRRKTELGGIGHDLWAEAREKADFSIFAPALKDMVAISKEMAEAIGYEDHPYDALMYRFEPGTTTAELKSLFARLREGMLPLVRQIGEAQQPEAEFLYREFPVEAQMEFALKMAQRIGYDLHRGRLDTTVHPFEISFTRNDVRITTRVNPRWMPMSLFGALHEAGHAMYEQGADPAYVRTPLATDLVGLYAVSGVSFGAHESQSRLWENHVGRSRAFWQNHFADIQSAYPGTLDDVDAEAFYRAINRSRPSLIRVESDELTYDFHIMLRVELESRLVEGSLSVDDLPDAWNAAMKEYLGVDVPDDAQGVLQDVHWSSGQIGTFCNYTIGNIMAAQLFETAMAEQPGIRTALDQADYAPLREWLDDKVARHGRRFGRDELLQKATGRTLDPEPYIRHLTSKYSEIYGLAA</sequence>
<dbReference type="SUPFAM" id="SSF55486">
    <property type="entry name" value="Metalloproteases ('zincins'), catalytic domain"/>
    <property type="match status" value="1"/>
</dbReference>
<dbReference type="PRINTS" id="PR00998">
    <property type="entry name" value="CRBOXYPTASET"/>
</dbReference>
<dbReference type="PANTHER" id="PTHR34217:SF1">
    <property type="entry name" value="CARBOXYPEPTIDASE 1"/>
    <property type="match status" value="1"/>
</dbReference>
<comment type="similarity">
    <text evidence="1">Belongs to the peptidase M32 family.</text>
</comment>
<keyword evidence="1 4" id="KW-0378">Hydrolase</keyword>
<evidence type="ECO:0000256" key="2">
    <source>
        <dbReference type="PIRSR" id="PIRSR006615-1"/>
    </source>
</evidence>
<dbReference type="CDD" id="cd06460">
    <property type="entry name" value="M32_Taq"/>
    <property type="match status" value="1"/>
</dbReference>
<evidence type="ECO:0000256" key="1">
    <source>
        <dbReference type="PIRNR" id="PIRNR006615"/>
    </source>
</evidence>
<dbReference type="InterPro" id="IPR001333">
    <property type="entry name" value="Peptidase_M32_Taq"/>
</dbReference>
<feature type="binding site" evidence="2">
    <location>
        <position position="301"/>
    </location>
    <ligand>
        <name>Zn(2+)</name>
        <dbReference type="ChEBI" id="CHEBI:29105"/>
        <note>catalytic</note>
    </ligand>
</feature>
<keyword evidence="1" id="KW-0645">Protease</keyword>
<proteinExistence type="inferred from homology"/>
<dbReference type="EMBL" id="ONZF01000011">
    <property type="protein sequence ID" value="SPJ25829.1"/>
    <property type="molecule type" value="Genomic_DNA"/>
</dbReference>
<dbReference type="PIRSF" id="PIRSF006615">
    <property type="entry name" value="Zn_crbxpep_Taq"/>
    <property type="match status" value="1"/>
</dbReference>
<dbReference type="GO" id="GO:0004181">
    <property type="term" value="F:metallocarboxypeptidase activity"/>
    <property type="evidence" value="ECO:0007669"/>
    <property type="project" value="UniProtKB-UniRule"/>
</dbReference>
<feature type="active site" description="Proton donor/acceptor" evidence="3">
    <location>
        <position position="263"/>
    </location>
</feature>
<feature type="binding site" evidence="2">
    <location>
        <position position="262"/>
    </location>
    <ligand>
        <name>Zn(2+)</name>
        <dbReference type="ChEBI" id="CHEBI:29105"/>
        <note>catalytic</note>
    </ligand>
</feature>
<keyword evidence="1 4" id="KW-0121">Carboxypeptidase</keyword>